<reference evidence="1" key="1">
    <citation type="submission" date="2021-02" db="EMBL/GenBank/DDBJ databases">
        <authorList>
            <person name="Dougan E. K."/>
            <person name="Rhodes N."/>
            <person name="Thang M."/>
            <person name="Chan C."/>
        </authorList>
    </citation>
    <scope>NUCLEOTIDE SEQUENCE</scope>
</reference>
<sequence>MMSAAVLSPEMAREPAGAINQGLAQPTLSADSAPPSRKPLDVVVIRGHCTATGIRMAAEFAKAKTTTLVVWDRHHRGTAETKVAAALSKRVYTAAFEEEGPDKVVAQKASEFFGAGAPKCALVHLGSDKLKQAAKLERPLWQASELVKSIEENHTETVQSFHALSIYQSWLHSRRGCCFQVVPRSL</sequence>
<dbReference type="EMBL" id="CAJNNW010011442">
    <property type="protein sequence ID" value="CAE8653213.1"/>
    <property type="molecule type" value="Genomic_DNA"/>
</dbReference>
<accession>A0A813ILE5</accession>
<organism evidence="1 2">
    <name type="scientific">Polarella glacialis</name>
    <name type="common">Dinoflagellate</name>
    <dbReference type="NCBI Taxonomy" id="89957"/>
    <lineage>
        <taxon>Eukaryota</taxon>
        <taxon>Sar</taxon>
        <taxon>Alveolata</taxon>
        <taxon>Dinophyceae</taxon>
        <taxon>Suessiales</taxon>
        <taxon>Suessiaceae</taxon>
        <taxon>Polarella</taxon>
    </lineage>
</organism>
<name>A0A813ILE5_POLGL</name>
<protein>
    <submittedName>
        <fullName evidence="1">Uncharacterized protein</fullName>
    </submittedName>
</protein>
<dbReference type="Proteomes" id="UP000626109">
    <property type="component" value="Unassembled WGS sequence"/>
</dbReference>
<feature type="non-terminal residue" evidence="1">
    <location>
        <position position="186"/>
    </location>
</feature>
<dbReference type="AlphaFoldDB" id="A0A813ILE5"/>
<comment type="caution">
    <text evidence="1">The sequence shown here is derived from an EMBL/GenBank/DDBJ whole genome shotgun (WGS) entry which is preliminary data.</text>
</comment>
<evidence type="ECO:0000313" key="2">
    <source>
        <dbReference type="Proteomes" id="UP000626109"/>
    </source>
</evidence>
<proteinExistence type="predicted"/>
<gene>
    <name evidence="1" type="ORF">PGLA2088_LOCUS10235</name>
</gene>
<evidence type="ECO:0000313" key="1">
    <source>
        <dbReference type="EMBL" id="CAE8653213.1"/>
    </source>
</evidence>